<dbReference type="InterPro" id="IPR037523">
    <property type="entry name" value="VOC_core"/>
</dbReference>
<dbReference type="GO" id="GO:0046491">
    <property type="term" value="P:L-methylmalonyl-CoA metabolic process"/>
    <property type="evidence" value="ECO:0007669"/>
    <property type="project" value="TreeGrafter"/>
</dbReference>
<proteinExistence type="predicted"/>
<name>A0A7D7MHM5_PLAMR</name>
<evidence type="ECO:0000256" key="1">
    <source>
        <dbReference type="ARBA" id="ARBA00022723"/>
    </source>
</evidence>
<gene>
    <name evidence="3" type="ORF">H1Q58_03785</name>
</gene>
<dbReference type="RefSeq" id="WP_182092794.1">
    <property type="nucleotide sequence ID" value="NZ_CP059540.1"/>
</dbReference>
<organism evidence="3 4">
    <name type="scientific">Planococcus maritimus</name>
    <dbReference type="NCBI Taxonomy" id="192421"/>
    <lineage>
        <taxon>Bacteria</taxon>
        <taxon>Bacillati</taxon>
        <taxon>Bacillota</taxon>
        <taxon>Bacilli</taxon>
        <taxon>Bacillales</taxon>
        <taxon>Caryophanaceae</taxon>
        <taxon>Planococcus</taxon>
    </lineage>
</organism>
<dbReference type="AlphaFoldDB" id="A0A7D7MHM5"/>
<sequence>MTRGIDHIGMTVPSIEEATRFFKEAFEAQVSYDVQRPEQQPMEGEEVEQQLDLPSGRKIVHMRLLRLGNGPSIELFELAASPNQPTAGIADMGLHHFALYVDDIEEASERIQQAGGSLLSEPHPLAGVEDGEGNRGVYGKTPWGSLVELIVYPSGIDYPKDSEAKRWTPDKRE</sequence>
<dbReference type="InterPro" id="IPR051785">
    <property type="entry name" value="MMCE/EMCE_epimerase"/>
</dbReference>
<dbReference type="GO" id="GO:0004493">
    <property type="term" value="F:methylmalonyl-CoA epimerase activity"/>
    <property type="evidence" value="ECO:0007669"/>
    <property type="project" value="TreeGrafter"/>
</dbReference>
<dbReference type="PROSITE" id="PS51819">
    <property type="entry name" value="VOC"/>
    <property type="match status" value="1"/>
</dbReference>
<evidence type="ECO:0000259" key="2">
    <source>
        <dbReference type="PROSITE" id="PS51819"/>
    </source>
</evidence>
<dbReference type="PANTHER" id="PTHR43048:SF6">
    <property type="entry name" value="BLR8189 PROTEIN"/>
    <property type="match status" value="1"/>
</dbReference>
<evidence type="ECO:0000313" key="4">
    <source>
        <dbReference type="Proteomes" id="UP000514716"/>
    </source>
</evidence>
<dbReference type="Pfam" id="PF13669">
    <property type="entry name" value="Glyoxalase_4"/>
    <property type="match status" value="1"/>
</dbReference>
<dbReference type="GO" id="GO:0046872">
    <property type="term" value="F:metal ion binding"/>
    <property type="evidence" value="ECO:0007669"/>
    <property type="project" value="UniProtKB-KW"/>
</dbReference>
<accession>A0A7D7MHM5</accession>
<dbReference type="Gene3D" id="3.10.180.10">
    <property type="entry name" value="2,3-Dihydroxybiphenyl 1,2-Dioxygenase, domain 1"/>
    <property type="match status" value="1"/>
</dbReference>
<dbReference type="Proteomes" id="UP000514716">
    <property type="component" value="Chromosome"/>
</dbReference>
<dbReference type="KEGG" id="pdec:H1Q58_03785"/>
<keyword evidence="4" id="KW-1185">Reference proteome</keyword>
<dbReference type="EMBL" id="CP059540">
    <property type="protein sequence ID" value="QMT18151.1"/>
    <property type="molecule type" value="Genomic_DNA"/>
</dbReference>
<protein>
    <submittedName>
        <fullName evidence="3">VOC family protein</fullName>
    </submittedName>
</protein>
<dbReference type="SUPFAM" id="SSF54593">
    <property type="entry name" value="Glyoxalase/Bleomycin resistance protein/Dihydroxybiphenyl dioxygenase"/>
    <property type="match status" value="1"/>
</dbReference>
<feature type="domain" description="VOC" evidence="2">
    <location>
        <begin position="4"/>
        <end position="152"/>
    </location>
</feature>
<dbReference type="PANTHER" id="PTHR43048">
    <property type="entry name" value="METHYLMALONYL-COA EPIMERASE"/>
    <property type="match status" value="1"/>
</dbReference>
<evidence type="ECO:0000313" key="3">
    <source>
        <dbReference type="EMBL" id="QMT18151.1"/>
    </source>
</evidence>
<keyword evidence="1" id="KW-0479">Metal-binding</keyword>
<dbReference type="InterPro" id="IPR029068">
    <property type="entry name" value="Glyas_Bleomycin-R_OHBP_Dase"/>
</dbReference>
<reference evidence="3 4" key="1">
    <citation type="submission" date="2020-07" db="EMBL/GenBank/DDBJ databases">
        <title>Screening of a cold-adapted Planococcus bacterium producing protease in traditional shrimp paste and protease identification by genome sequencing.</title>
        <authorList>
            <person name="Gao R."/>
            <person name="Leng W."/>
            <person name="Chu Q."/>
            <person name="Wu X."/>
            <person name="Liu H."/>
            <person name="Li X."/>
        </authorList>
    </citation>
    <scope>NUCLEOTIDE SEQUENCE [LARGE SCALE GENOMIC DNA]</scope>
    <source>
        <strain evidence="3 4">XJ11</strain>
    </source>
</reference>